<dbReference type="EMBL" id="CABPSM010000004">
    <property type="protein sequence ID" value="VVD96770.1"/>
    <property type="molecule type" value="Genomic_DNA"/>
</dbReference>
<sequence>MVRSSWLMPALVAVRELGLPEGCIGAGAVRNLVWDSLHGYPTPSVLPDVDVVYFDPSDTTLDGEASPREKLVQALPNVPWEVTNQARVHLWYEQEFGVAVAPLRSVEDAIGTWPEFATAVGVCLGDDGAIDVIAPHGLDDLFGMIVRRNPARVTETVYRERLAQKRYRDRWPGVTIIDV</sequence>
<dbReference type="Pfam" id="PF06042">
    <property type="entry name" value="NTP_transf_6"/>
    <property type="match status" value="1"/>
</dbReference>
<protein>
    <recommendedName>
        <fullName evidence="3">Nucleotidyltransferase family protein</fullName>
    </recommendedName>
</protein>
<accession>A0A5E4U9P2</accession>
<evidence type="ECO:0000313" key="1">
    <source>
        <dbReference type="EMBL" id="VVD96770.1"/>
    </source>
</evidence>
<evidence type="ECO:0000313" key="2">
    <source>
        <dbReference type="Proteomes" id="UP000343317"/>
    </source>
</evidence>
<evidence type="ECO:0008006" key="3">
    <source>
        <dbReference type="Google" id="ProtNLM"/>
    </source>
</evidence>
<name>A0A5E4U9P2_9BURK</name>
<dbReference type="InterPro" id="IPR009267">
    <property type="entry name" value="NTP_transf_6"/>
</dbReference>
<keyword evidence="2" id="KW-1185">Reference proteome</keyword>
<reference evidence="1 2" key="1">
    <citation type="submission" date="2019-08" db="EMBL/GenBank/DDBJ databases">
        <authorList>
            <person name="Peeters C."/>
        </authorList>
    </citation>
    <scope>NUCLEOTIDE SEQUENCE [LARGE SCALE GENOMIC DNA]</scope>
    <source>
        <strain evidence="1 2">LMG 31112</strain>
    </source>
</reference>
<dbReference type="PANTHER" id="PTHR39166">
    <property type="entry name" value="BLL1166 PROTEIN"/>
    <property type="match status" value="1"/>
</dbReference>
<dbReference type="AlphaFoldDB" id="A0A5E4U9P2"/>
<organism evidence="1 2">
    <name type="scientific">Pandoraea horticolens</name>
    <dbReference type="NCBI Taxonomy" id="2508298"/>
    <lineage>
        <taxon>Bacteria</taxon>
        <taxon>Pseudomonadati</taxon>
        <taxon>Pseudomonadota</taxon>
        <taxon>Betaproteobacteria</taxon>
        <taxon>Burkholderiales</taxon>
        <taxon>Burkholderiaceae</taxon>
        <taxon>Pandoraea</taxon>
    </lineage>
</organism>
<dbReference type="Proteomes" id="UP000343317">
    <property type="component" value="Unassembled WGS sequence"/>
</dbReference>
<gene>
    <name evidence="1" type="ORF">PHO31112_01913</name>
</gene>
<proteinExistence type="predicted"/>
<dbReference type="PANTHER" id="PTHR39166:SF1">
    <property type="entry name" value="BLL1166 PROTEIN"/>
    <property type="match status" value="1"/>
</dbReference>